<organism evidence="1">
    <name type="scientific">marine sediment metagenome</name>
    <dbReference type="NCBI Taxonomy" id="412755"/>
    <lineage>
        <taxon>unclassified sequences</taxon>
        <taxon>metagenomes</taxon>
        <taxon>ecological metagenomes</taxon>
    </lineage>
</organism>
<protein>
    <submittedName>
        <fullName evidence="1">Uncharacterized protein</fullName>
    </submittedName>
</protein>
<dbReference type="EMBL" id="LAZR01053285">
    <property type="protein sequence ID" value="KKK81077.1"/>
    <property type="molecule type" value="Genomic_DNA"/>
</dbReference>
<reference evidence="1" key="1">
    <citation type="journal article" date="2015" name="Nature">
        <title>Complex archaea that bridge the gap between prokaryotes and eukaryotes.</title>
        <authorList>
            <person name="Spang A."/>
            <person name="Saw J.H."/>
            <person name="Jorgensen S.L."/>
            <person name="Zaremba-Niedzwiedzka K."/>
            <person name="Martijn J."/>
            <person name="Lind A.E."/>
            <person name="van Eijk R."/>
            <person name="Schleper C."/>
            <person name="Guy L."/>
            <person name="Ettema T.J."/>
        </authorList>
    </citation>
    <scope>NUCLEOTIDE SEQUENCE</scope>
</reference>
<comment type="caution">
    <text evidence="1">The sequence shown here is derived from an EMBL/GenBank/DDBJ whole genome shotgun (WGS) entry which is preliminary data.</text>
</comment>
<sequence length="312" mass="33348">MDIEFGITNGKGRRITTGLIEDPKTLESVRFNIAKEKAAREEGKPKERTNVLTGTKFEAVGKVLDVGTAALGQPLKTARAVVDPRITVQQSVEQFWQQSSPKIILDLGLTGLTIGGVGLTLKAFTTGGKFATKAISPEKAFVGRVQARLAAEGAGRTATAGAITGFPAFGVTEKIAVPLAVKMAALKQLTASQIVKRGIGLAWKFKGRTLGIVGGVTGAQMLWTWFAVDNVMTGASIYSRDTANAVRFGALSRGEAIAGLDEAQQRVNQAKRFAQIQSLNPLVALFSRNIRNGISQVQAQIELQYRLLGVRR</sequence>
<gene>
    <name evidence="1" type="ORF">LCGC14_2817100</name>
</gene>
<name>A0A0F8YI44_9ZZZZ</name>
<proteinExistence type="predicted"/>
<accession>A0A0F8YI44</accession>
<evidence type="ECO:0000313" key="1">
    <source>
        <dbReference type="EMBL" id="KKK81077.1"/>
    </source>
</evidence>
<dbReference type="AlphaFoldDB" id="A0A0F8YI44"/>